<dbReference type="GeneID" id="63815986"/>
<feature type="domain" description="Vacuolar membrane protease transmembrane" evidence="20">
    <location>
        <begin position="442"/>
        <end position="735"/>
    </location>
</feature>
<keyword evidence="12" id="KW-0482">Metalloprotease</keyword>
<dbReference type="InterPro" id="IPR007484">
    <property type="entry name" value="Peptidase_M28"/>
</dbReference>
<feature type="transmembrane region" description="Helical" evidence="17">
    <location>
        <begin position="533"/>
        <end position="554"/>
    </location>
</feature>
<keyword evidence="6 15" id="KW-0645">Protease</keyword>
<keyword evidence="11 17" id="KW-1133">Transmembrane helix</keyword>
<dbReference type="VEuPathDB" id="FungiDB:P175DRAFT_0519445"/>
<comment type="cofactor">
    <cofactor evidence="1">
        <name>Zn(2+)</name>
        <dbReference type="ChEBI" id="CHEBI:29105"/>
    </cofactor>
</comment>
<dbReference type="InterPro" id="IPR048024">
    <property type="entry name" value="Fxna-like_M28_dom"/>
</dbReference>
<evidence type="ECO:0000259" key="18">
    <source>
        <dbReference type="Pfam" id="PF04389"/>
    </source>
</evidence>
<feature type="compositionally biased region" description="Basic residues" evidence="16">
    <location>
        <begin position="573"/>
        <end position="583"/>
    </location>
</feature>
<feature type="region of interest" description="Disordered" evidence="16">
    <location>
        <begin position="571"/>
        <end position="623"/>
    </location>
</feature>
<feature type="transmembrane region" description="Helical" evidence="17">
    <location>
        <begin position="707"/>
        <end position="728"/>
    </location>
</feature>
<dbReference type="EC" id="3.4.-.-" evidence="15"/>
<reference evidence="21 22" key="1">
    <citation type="journal article" date="2018" name="Proc. Natl. Acad. Sci. U.S.A.">
        <title>Linking secondary metabolites to gene clusters through genome sequencing of six diverse Aspergillus species.</title>
        <authorList>
            <person name="Kaerboelling I."/>
            <person name="Vesth T.C."/>
            <person name="Frisvad J.C."/>
            <person name="Nybo J.L."/>
            <person name="Theobald S."/>
            <person name="Kuo A."/>
            <person name="Bowyer P."/>
            <person name="Matsuda Y."/>
            <person name="Mondo S."/>
            <person name="Lyhne E.K."/>
            <person name="Kogle M.E."/>
            <person name="Clum A."/>
            <person name="Lipzen A."/>
            <person name="Salamov A."/>
            <person name="Ngan C.Y."/>
            <person name="Daum C."/>
            <person name="Chiniquy J."/>
            <person name="Barry K."/>
            <person name="LaButti K."/>
            <person name="Haridas S."/>
            <person name="Simmons B.A."/>
            <person name="Magnuson J.K."/>
            <person name="Mortensen U.H."/>
            <person name="Larsen T.O."/>
            <person name="Grigoriev I.V."/>
            <person name="Baker S.E."/>
            <person name="Andersen M.R."/>
        </authorList>
    </citation>
    <scope>NUCLEOTIDE SEQUENCE [LARGE SCALE GENOMIC DNA]</scope>
    <source>
        <strain evidence="21 22">IBT 24754</strain>
    </source>
</reference>
<feature type="domain" description="Vacuolar membrane protease C-terminal" evidence="19">
    <location>
        <begin position="762"/>
        <end position="962"/>
    </location>
</feature>
<dbReference type="GO" id="GO:0006508">
    <property type="term" value="P:proteolysis"/>
    <property type="evidence" value="ECO:0007669"/>
    <property type="project" value="UniProtKB-KW"/>
</dbReference>
<comment type="caution">
    <text evidence="21">The sequence shown here is derived from an EMBL/GenBank/DDBJ whole genome shotgun (WGS) entry which is preliminary data.</text>
</comment>
<dbReference type="GO" id="GO:0046872">
    <property type="term" value="F:metal ion binding"/>
    <property type="evidence" value="ECO:0007669"/>
    <property type="project" value="UniProtKB-KW"/>
</dbReference>
<gene>
    <name evidence="21" type="ORF">P175DRAFT_0519445</name>
</gene>
<keyword evidence="14" id="KW-0325">Glycoprotein</keyword>
<dbReference type="GO" id="GO:0005774">
    <property type="term" value="C:vacuolar membrane"/>
    <property type="evidence" value="ECO:0007669"/>
    <property type="project" value="UniProtKB-SubCell"/>
</dbReference>
<dbReference type="Pfam" id="PF22250">
    <property type="entry name" value="PFF1_C"/>
    <property type="match status" value="1"/>
</dbReference>
<dbReference type="PANTHER" id="PTHR12147:SF58">
    <property type="entry name" value="VACUOLAR MEMBRANE PROTEASE"/>
    <property type="match status" value="1"/>
</dbReference>
<evidence type="ECO:0000256" key="5">
    <source>
        <dbReference type="ARBA" id="ARBA00022554"/>
    </source>
</evidence>
<dbReference type="Gene3D" id="3.40.630.10">
    <property type="entry name" value="Zn peptidases"/>
    <property type="match status" value="1"/>
</dbReference>
<comment type="subcellular location">
    <subcellularLocation>
        <location evidence="3">Vacuole membrane</location>
        <topology evidence="3">Multi-pass membrane protein</topology>
    </subcellularLocation>
</comment>
<dbReference type="Proteomes" id="UP000244073">
    <property type="component" value="Unassembled WGS sequence"/>
</dbReference>
<keyword evidence="13 17" id="KW-0472">Membrane</keyword>
<dbReference type="FunFam" id="3.40.630.10:FF:000057">
    <property type="entry name" value="Vacuolar membrane protease"/>
    <property type="match status" value="1"/>
</dbReference>
<sequence length="973" mass="108297">MDTPKVSRANPLAFTPWPVTIITAVVYLAFVIPLLVVHHVVPSAPSSSPTGLNLTEAWSDLQILTSGYRPYNSHQNDKIHEWLFQRIYEILDATTTAGESELEKKPDVFVFNDASSNLTFAGNTLSSSDLAVYFEGTNILVYIRGEEDTREQWWEVPDGYPTGTGGVLVNAHYDSVSTGFGATDDGVGVVTCLQLIRYFTTPQHAPRKGLVVLFNNGEEDFLNGARVYSQHPMSRFAHTFLNLEGAGAGGRAILFRSSDEEVTRSYMRSQHPFGSVFGADGFETGLIRSQTDYVVFQGDLGLRGLDVAFMEPRARYHTDQDDARHTSKDSLWHMLSAAVATTEGLVSDSSTQFDGPARDDGKLPSGTGSKAVWFDLYGSTFVLFRLHTLFALSLTLLIVAPLVLLLTSIILTKVDKMYLFRSTVRPQDTLDFVPLYGVRGVFRFPFLFGIPTAVTVGLAYLLTKVNPYIIHSSQYAVWAMMVSAWTFLAWFVSRVADFARPSAFHRIYTLTWMFVLMWVLLVIATVYENQWGLAGGYFIFFAFSGTFLATWISYLELFSLPRKSDYASELRPTSRRASSHGSRRLGAPSEEEEEEEEEEEDDDGGDDDEEEEEPTESTSLLGSGQRTTFANYVRVTGDHAVNTDDEDYVGKAHVYGLEQRWSSYMPTWIWVLQFLLVAPIVIILVGALALMLTSALRQTGQDGGSSLFIYIAIVAFTTLLLTPMLPFIHRYTYHIPLFLLAVFIGTMIYNLVAFPFSDSDRLKLFFIQEVNLDTGVNTASLAGVQPFVYNVAADIPSAAGQSISCNPLGDRVKCSWAGIPPQVTTGEDTALSDWVSFEISKSTDKPHAQFKVSGQNTRACKLLFDSPITNFHVADSAYDERFPHTSSKGFKEIRLWSRSWDNTWTVDVEWEDDKGQDTSLSGRVVCLWSDNNQPGVIPALDEVRQYAPSWVGVSKLSDGLVEGSKAFEIKIDP</sequence>
<feature type="domain" description="Peptidase M28" evidence="18">
    <location>
        <begin position="166"/>
        <end position="340"/>
    </location>
</feature>
<keyword evidence="8 15" id="KW-0479">Metal-binding</keyword>
<dbReference type="Pfam" id="PF04389">
    <property type="entry name" value="Peptidase_M28"/>
    <property type="match status" value="1"/>
</dbReference>
<protein>
    <recommendedName>
        <fullName evidence="15">Peptide hydrolase</fullName>
        <ecNumber evidence="15">3.4.-.-</ecNumber>
    </recommendedName>
</protein>
<feature type="transmembrane region" description="Helical" evidence="17">
    <location>
        <begin position="12"/>
        <end position="36"/>
    </location>
</feature>
<evidence type="ECO:0000313" key="22">
    <source>
        <dbReference type="Proteomes" id="UP000244073"/>
    </source>
</evidence>
<organism evidence="21 22">
    <name type="scientific">Aspergillus ochraceoroseus IBT 24754</name>
    <dbReference type="NCBI Taxonomy" id="1392256"/>
    <lineage>
        <taxon>Eukaryota</taxon>
        <taxon>Fungi</taxon>
        <taxon>Dikarya</taxon>
        <taxon>Ascomycota</taxon>
        <taxon>Pezizomycotina</taxon>
        <taxon>Eurotiomycetes</taxon>
        <taxon>Eurotiomycetidae</taxon>
        <taxon>Eurotiales</taxon>
        <taxon>Aspergillaceae</taxon>
        <taxon>Aspergillus</taxon>
        <taxon>Aspergillus subgen. Nidulantes</taxon>
    </lineage>
</organism>
<keyword evidence="7 17" id="KW-0812">Transmembrane</keyword>
<evidence type="ECO:0000256" key="17">
    <source>
        <dbReference type="SAM" id="Phobius"/>
    </source>
</evidence>
<dbReference type="InterPro" id="IPR045175">
    <property type="entry name" value="M28_fam"/>
</dbReference>
<evidence type="ECO:0000259" key="20">
    <source>
        <dbReference type="Pfam" id="PF22251"/>
    </source>
</evidence>
<accession>A0A2T5LLA2</accession>
<dbReference type="Pfam" id="PF22251">
    <property type="entry name" value="PFF1_TM"/>
    <property type="match status" value="1"/>
</dbReference>
<dbReference type="CDD" id="cd03875">
    <property type="entry name" value="M28_Fxna_like"/>
    <property type="match status" value="1"/>
</dbReference>
<keyword evidence="10 15" id="KW-0862">Zinc</keyword>
<evidence type="ECO:0000256" key="10">
    <source>
        <dbReference type="ARBA" id="ARBA00022833"/>
    </source>
</evidence>
<evidence type="ECO:0000256" key="12">
    <source>
        <dbReference type="ARBA" id="ARBA00023049"/>
    </source>
</evidence>
<evidence type="ECO:0000256" key="13">
    <source>
        <dbReference type="ARBA" id="ARBA00023136"/>
    </source>
</evidence>
<dbReference type="PANTHER" id="PTHR12147">
    <property type="entry name" value="METALLOPEPTIDASE M28 FAMILY MEMBER"/>
    <property type="match status" value="1"/>
</dbReference>
<dbReference type="GO" id="GO:0008235">
    <property type="term" value="F:metalloexopeptidase activity"/>
    <property type="evidence" value="ECO:0007669"/>
    <property type="project" value="InterPro"/>
</dbReference>
<evidence type="ECO:0000256" key="1">
    <source>
        <dbReference type="ARBA" id="ARBA00001947"/>
    </source>
</evidence>
<evidence type="ECO:0000256" key="16">
    <source>
        <dbReference type="SAM" id="MobiDB-lite"/>
    </source>
</evidence>
<evidence type="ECO:0000256" key="15">
    <source>
        <dbReference type="RuleBase" id="RU361240"/>
    </source>
</evidence>
<dbReference type="RefSeq" id="XP_040748456.1">
    <property type="nucleotide sequence ID" value="XM_040899104.1"/>
</dbReference>
<evidence type="ECO:0000256" key="8">
    <source>
        <dbReference type="ARBA" id="ARBA00022723"/>
    </source>
</evidence>
<feature type="transmembrane region" description="Helical" evidence="17">
    <location>
        <begin position="668"/>
        <end position="695"/>
    </location>
</feature>
<feature type="transmembrane region" description="Helical" evidence="17">
    <location>
        <begin position="735"/>
        <end position="756"/>
    </location>
</feature>
<dbReference type="EMBL" id="MSFN02000012">
    <property type="protein sequence ID" value="PTU17064.1"/>
    <property type="molecule type" value="Genomic_DNA"/>
</dbReference>
<evidence type="ECO:0000256" key="11">
    <source>
        <dbReference type="ARBA" id="ARBA00022989"/>
    </source>
</evidence>
<evidence type="ECO:0000256" key="7">
    <source>
        <dbReference type="ARBA" id="ARBA00022692"/>
    </source>
</evidence>
<dbReference type="SUPFAM" id="SSF53187">
    <property type="entry name" value="Zn-dependent exopeptidases"/>
    <property type="match status" value="1"/>
</dbReference>
<dbReference type="InterPro" id="IPR053975">
    <property type="entry name" value="PFF1_C"/>
</dbReference>
<evidence type="ECO:0000259" key="19">
    <source>
        <dbReference type="Pfam" id="PF22250"/>
    </source>
</evidence>
<proteinExistence type="inferred from homology"/>
<comment type="similarity">
    <text evidence="4 15">Belongs to the peptidase M28 family.</text>
</comment>
<dbReference type="AlphaFoldDB" id="A0A2T5LLA2"/>
<feature type="compositionally biased region" description="Acidic residues" evidence="16">
    <location>
        <begin position="589"/>
        <end position="615"/>
    </location>
</feature>
<evidence type="ECO:0000256" key="9">
    <source>
        <dbReference type="ARBA" id="ARBA00022801"/>
    </source>
</evidence>
<dbReference type="OrthoDB" id="10257471at2759"/>
<evidence type="ECO:0000313" key="21">
    <source>
        <dbReference type="EMBL" id="PTU17064.1"/>
    </source>
</evidence>
<evidence type="ECO:0000256" key="2">
    <source>
        <dbReference type="ARBA" id="ARBA00003273"/>
    </source>
</evidence>
<feature type="transmembrane region" description="Helical" evidence="17">
    <location>
        <begin position="389"/>
        <end position="411"/>
    </location>
</feature>
<evidence type="ECO:0000256" key="6">
    <source>
        <dbReference type="ARBA" id="ARBA00022670"/>
    </source>
</evidence>
<name>A0A2T5LLA2_9EURO</name>
<dbReference type="InterPro" id="IPR053976">
    <property type="entry name" value="PFF1_TM"/>
</dbReference>
<feature type="transmembrane region" description="Helical" evidence="17">
    <location>
        <begin position="475"/>
        <end position="495"/>
    </location>
</feature>
<keyword evidence="5" id="KW-0926">Vacuole</keyword>
<comment type="function">
    <text evidence="2">May be involved in vacuolar sorting and osmoregulation.</text>
</comment>
<feature type="transmembrane region" description="Helical" evidence="17">
    <location>
        <begin position="444"/>
        <end position="463"/>
    </location>
</feature>
<feature type="transmembrane region" description="Helical" evidence="17">
    <location>
        <begin position="507"/>
        <end position="527"/>
    </location>
</feature>
<evidence type="ECO:0000256" key="3">
    <source>
        <dbReference type="ARBA" id="ARBA00004128"/>
    </source>
</evidence>
<evidence type="ECO:0000256" key="14">
    <source>
        <dbReference type="ARBA" id="ARBA00023180"/>
    </source>
</evidence>
<keyword evidence="9 15" id="KW-0378">Hydrolase</keyword>
<evidence type="ECO:0000256" key="4">
    <source>
        <dbReference type="ARBA" id="ARBA00010918"/>
    </source>
</evidence>